<evidence type="ECO:0000313" key="2">
    <source>
        <dbReference type="EMBL" id="TNJ28476.1"/>
    </source>
</evidence>
<evidence type="ECO:0000256" key="1">
    <source>
        <dbReference type="SAM" id="MobiDB-lite"/>
    </source>
</evidence>
<dbReference type="Proteomes" id="UP000315496">
    <property type="component" value="Chromosome 2"/>
</dbReference>
<feature type="compositionally biased region" description="Basic residues" evidence="1">
    <location>
        <begin position="477"/>
        <end position="495"/>
    </location>
</feature>
<sequence length="495" mass="54531">MQTVYSHTNPAVSARFYPTFLFPPIVPHVGPTREINSLLDQAHAQASRCEIPRSIRLLEKAEEQWVAVAPKRTLPKETVVYFLLTKGFFHSLQAQAVSGEEAEGLTKQAVIYYMEAIDLAETILPHTADTALPRIYLALELFYHKAFERATLLLKQAEAIISNSEGPRSLYAQICSYDLIACYIAMLQYIHAYKAGVLPTAFLQQLQGIEHDFPMNLKAYATLDQLGNASYQGLRQGCGYLEQVINDPAFCTLPGRRSLESIIEEGFGRTGCLFSKTVQEEIKEHPELYDGCDSLILFDFLQASQAVQSGSLTILEPKGKDQTIGALASERLLEQKEEAMTKQNQLKPLSGTGISINMKRTLARPSSGSSNTSTGKPPINVAFNIEARAHTLDEDALYSAIDELRAIEETMGRLVGPAHAYTTTVHRLLVIAEALQEEVVFTNTHAKLVTGAQAFKKFYASLKPPEIKPLMLGSGGKPKKGKKGAKGKKGKKGKK</sequence>
<keyword evidence="3" id="KW-1185">Reference proteome</keyword>
<organism evidence="2 3">
    <name type="scientific">Giardia muris</name>
    <dbReference type="NCBI Taxonomy" id="5742"/>
    <lineage>
        <taxon>Eukaryota</taxon>
        <taxon>Metamonada</taxon>
        <taxon>Diplomonadida</taxon>
        <taxon>Hexamitidae</taxon>
        <taxon>Giardiinae</taxon>
        <taxon>Giardia</taxon>
    </lineage>
</organism>
<accession>A0A4Z1SRI6</accession>
<dbReference type="OrthoDB" id="10253203at2759"/>
<dbReference type="EMBL" id="VDLU01000002">
    <property type="protein sequence ID" value="TNJ28476.1"/>
    <property type="molecule type" value="Genomic_DNA"/>
</dbReference>
<evidence type="ECO:0000313" key="3">
    <source>
        <dbReference type="Proteomes" id="UP000315496"/>
    </source>
</evidence>
<dbReference type="AlphaFoldDB" id="A0A4Z1SRI6"/>
<protein>
    <submittedName>
        <fullName evidence="2">Uncharacterized protein</fullName>
    </submittedName>
</protein>
<feature type="region of interest" description="Disordered" evidence="1">
    <location>
        <begin position="468"/>
        <end position="495"/>
    </location>
</feature>
<proteinExistence type="predicted"/>
<gene>
    <name evidence="2" type="ORF">GMRT_12608</name>
</gene>
<name>A0A4Z1SRI6_GIAMU</name>
<reference evidence="2 3" key="1">
    <citation type="submission" date="2019-05" db="EMBL/GenBank/DDBJ databases">
        <title>The compact genome of Giardia muris reveals important steps in the evolution of intestinal protozoan parasites.</title>
        <authorList>
            <person name="Xu F."/>
            <person name="Jimenez-Gonzalez A."/>
            <person name="Einarsson E."/>
            <person name="Astvaldsson A."/>
            <person name="Peirasmaki D."/>
            <person name="Eckmann L."/>
            <person name="Andersson J.O."/>
            <person name="Svard S.G."/>
            <person name="Jerlstrom-Hultqvist J."/>
        </authorList>
    </citation>
    <scope>NUCLEOTIDE SEQUENCE [LARGE SCALE GENOMIC DNA]</scope>
    <source>
        <strain evidence="2 3">Roberts-Thomson</strain>
    </source>
</reference>
<comment type="caution">
    <text evidence="2">The sequence shown here is derived from an EMBL/GenBank/DDBJ whole genome shotgun (WGS) entry which is preliminary data.</text>
</comment>
<dbReference type="VEuPathDB" id="GiardiaDB:GMRT_12608"/>